<sequence length="31" mass="3610">MNKIGVTEPFHRYKRDKNDLNNGGKKYSSVL</sequence>
<evidence type="ECO:0000313" key="3">
    <source>
        <dbReference type="Proteomes" id="UP001296943"/>
    </source>
</evidence>
<accession>A0ABS2MXR9</accession>
<organism evidence="2 3">
    <name type="scientific">Aquibacillus albus</name>
    <dbReference type="NCBI Taxonomy" id="1168171"/>
    <lineage>
        <taxon>Bacteria</taxon>
        <taxon>Bacillati</taxon>
        <taxon>Bacillota</taxon>
        <taxon>Bacilli</taxon>
        <taxon>Bacillales</taxon>
        <taxon>Bacillaceae</taxon>
        <taxon>Aquibacillus</taxon>
    </lineage>
</organism>
<feature type="region of interest" description="Disordered" evidence="1">
    <location>
        <begin position="1"/>
        <end position="31"/>
    </location>
</feature>
<reference evidence="2 3" key="1">
    <citation type="submission" date="2021-01" db="EMBL/GenBank/DDBJ databases">
        <title>Genomic Encyclopedia of Type Strains, Phase IV (KMG-IV): sequencing the most valuable type-strain genomes for metagenomic binning, comparative biology and taxonomic classification.</title>
        <authorList>
            <person name="Goeker M."/>
        </authorList>
    </citation>
    <scope>NUCLEOTIDE SEQUENCE [LARGE SCALE GENOMIC DNA]</scope>
    <source>
        <strain evidence="2 3">DSM 23711</strain>
    </source>
</reference>
<protein>
    <submittedName>
        <fullName evidence="2">Uncharacterized protein</fullName>
    </submittedName>
</protein>
<proteinExistence type="predicted"/>
<comment type="caution">
    <text evidence="2">The sequence shown here is derived from an EMBL/GenBank/DDBJ whole genome shotgun (WGS) entry which is preliminary data.</text>
</comment>
<name>A0ABS2MXR9_9BACI</name>
<evidence type="ECO:0000256" key="1">
    <source>
        <dbReference type="SAM" id="MobiDB-lite"/>
    </source>
</evidence>
<evidence type="ECO:0000313" key="2">
    <source>
        <dbReference type="EMBL" id="MBM7570578.1"/>
    </source>
</evidence>
<gene>
    <name evidence="2" type="ORF">JOC48_001056</name>
</gene>
<keyword evidence="3" id="KW-1185">Reference proteome</keyword>
<dbReference type="EMBL" id="JAFBDR010000004">
    <property type="protein sequence ID" value="MBM7570578.1"/>
    <property type="molecule type" value="Genomic_DNA"/>
</dbReference>
<dbReference type="Proteomes" id="UP001296943">
    <property type="component" value="Unassembled WGS sequence"/>
</dbReference>